<dbReference type="AlphaFoldDB" id="A0A4R6QD44"/>
<evidence type="ECO:0000313" key="1">
    <source>
        <dbReference type="EMBL" id="TDP59773.1"/>
    </source>
</evidence>
<sequence length="110" mass="12502">MTLIEKYVKAMQEKDYTALAELFAKDGTIMDHCPNGANQLEYHVYGKEAIGMFYRNKFTFGKHSISEAEILSESQAKFVASYNGFLVMAIANIRRTTEDGLIERLSVRPK</sequence>
<gene>
    <name evidence="1" type="ORF">EV211_10212</name>
</gene>
<dbReference type="CDD" id="cd00531">
    <property type="entry name" value="NTF2_like"/>
    <property type="match status" value="1"/>
</dbReference>
<dbReference type="EMBL" id="SNXO01000002">
    <property type="protein sequence ID" value="TDP59773.1"/>
    <property type="molecule type" value="Genomic_DNA"/>
</dbReference>
<organism evidence="1 2">
    <name type="scientific">Aminicella lysinilytica</name>
    <dbReference type="NCBI Taxonomy" id="433323"/>
    <lineage>
        <taxon>Bacteria</taxon>
        <taxon>Bacillati</taxon>
        <taxon>Bacillota</taxon>
        <taxon>Clostridia</taxon>
        <taxon>Peptostreptococcales</taxon>
        <taxon>Anaerovoracaceae</taxon>
        <taxon>Aminicella</taxon>
    </lineage>
</organism>
<evidence type="ECO:0000313" key="2">
    <source>
        <dbReference type="Proteomes" id="UP000295500"/>
    </source>
</evidence>
<keyword evidence="2" id="KW-1185">Reference proteome</keyword>
<comment type="caution">
    <text evidence="1">The sequence shown here is derived from an EMBL/GenBank/DDBJ whole genome shotgun (WGS) entry which is preliminary data.</text>
</comment>
<dbReference type="Proteomes" id="UP000295500">
    <property type="component" value="Unassembled WGS sequence"/>
</dbReference>
<dbReference type="SUPFAM" id="SSF54427">
    <property type="entry name" value="NTF2-like"/>
    <property type="match status" value="1"/>
</dbReference>
<proteinExistence type="predicted"/>
<dbReference type="OrthoDB" id="3232575at2"/>
<reference evidence="1 2" key="1">
    <citation type="submission" date="2019-03" db="EMBL/GenBank/DDBJ databases">
        <title>Genomic Encyclopedia of Type Strains, Phase IV (KMG-IV): sequencing the most valuable type-strain genomes for metagenomic binning, comparative biology and taxonomic classification.</title>
        <authorList>
            <person name="Goeker M."/>
        </authorList>
    </citation>
    <scope>NUCLEOTIDE SEQUENCE [LARGE SCALE GENOMIC DNA]</scope>
    <source>
        <strain evidence="1 2">DSM 28287</strain>
    </source>
</reference>
<protein>
    <submittedName>
        <fullName evidence="1">Transport factor 2 (NTF2)-like protein</fullName>
    </submittedName>
</protein>
<accession>A0A4R6QD44</accession>
<dbReference type="Gene3D" id="3.10.450.50">
    <property type="match status" value="1"/>
</dbReference>
<dbReference type="InterPro" id="IPR032710">
    <property type="entry name" value="NTF2-like_dom_sf"/>
</dbReference>
<name>A0A4R6QD44_9FIRM</name>